<accession>B2KBW6</accession>
<keyword evidence="7" id="KW-1185">Reference proteome</keyword>
<proteinExistence type="predicted"/>
<evidence type="ECO:0000259" key="5">
    <source>
        <dbReference type="PROSITE" id="PS51379"/>
    </source>
</evidence>
<keyword evidence="2" id="KW-0479">Metal-binding</keyword>
<evidence type="ECO:0000313" key="7">
    <source>
        <dbReference type="Proteomes" id="UP000001029"/>
    </source>
</evidence>
<dbReference type="AlphaFoldDB" id="B2KBW6"/>
<dbReference type="PROSITE" id="PS00198">
    <property type="entry name" value="4FE4S_FER_1"/>
    <property type="match status" value="2"/>
</dbReference>
<gene>
    <name evidence="6" type="ordered locus">Emin_0310</name>
</gene>
<evidence type="ECO:0000256" key="3">
    <source>
        <dbReference type="ARBA" id="ARBA00023004"/>
    </source>
</evidence>
<dbReference type="PROSITE" id="PS51379">
    <property type="entry name" value="4FE4S_FER_2"/>
    <property type="match status" value="2"/>
</dbReference>
<dbReference type="HOGENOM" id="CLU_069541_0_0_0"/>
<organism evidence="6 7">
    <name type="scientific">Elusimicrobium minutum (strain Pei191)</name>
    <dbReference type="NCBI Taxonomy" id="445932"/>
    <lineage>
        <taxon>Bacteria</taxon>
        <taxon>Pseudomonadati</taxon>
        <taxon>Elusimicrobiota</taxon>
        <taxon>Elusimicrobia</taxon>
        <taxon>Elusimicrobiales</taxon>
        <taxon>Elusimicrobiaceae</taxon>
        <taxon>Elusimicrobium</taxon>
    </lineage>
</organism>
<dbReference type="GO" id="GO:0051539">
    <property type="term" value="F:4 iron, 4 sulfur cluster binding"/>
    <property type="evidence" value="ECO:0007669"/>
    <property type="project" value="UniProtKB-KW"/>
</dbReference>
<feature type="domain" description="4Fe-4S ferredoxin-type" evidence="5">
    <location>
        <begin position="206"/>
        <end position="230"/>
    </location>
</feature>
<sequence length="255" mass="27932">MENLHLIYYSPALSTKNIICAAAKQIPLPIIEHDITQGIKEPIALSKADFAVFASPVFAGRIPAMAADIFKTIKGKNTPAVIMVVYGNRDYDDALLELKDISSKNGFLPVSAGAFIARHSIFTKVAEQRPDNSDINKITEFIKKSFTLAQNGNITKELKVKGNTPYKTPGKIPLKPSGTYKCNKCGVCVAACPVKAIPADNPKKTDKEKCFSCARCIALCPQHARKFKGILFKIAAIGFAKKVKLRKEPETFFIN</sequence>
<dbReference type="InterPro" id="IPR029039">
    <property type="entry name" value="Flavoprotein-like_sf"/>
</dbReference>
<protein>
    <submittedName>
        <fullName evidence="6">4Fe-4S ferredoxin iron-sulfur binding domain protein</fullName>
    </submittedName>
</protein>
<dbReference type="STRING" id="445932.Emin_0310"/>
<keyword evidence="4" id="KW-0411">Iron-sulfur</keyword>
<dbReference type="InterPro" id="IPR017896">
    <property type="entry name" value="4Fe4S_Fe-S-bd"/>
</dbReference>
<keyword evidence="1" id="KW-0004">4Fe-4S</keyword>
<dbReference type="PANTHER" id="PTHR24960:SF79">
    <property type="entry name" value="PHOTOSYSTEM I IRON-SULFUR CENTER"/>
    <property type="match status" value="1"/>
</dbReference>
<evidence type="ECO:0000313" key="6">
    <source>
        <dbReference type="EMBL" id="ACC97870.1"/>
    </source>
</evidence>
<dbReference type="Gene3D" id="3.30.70.20">
    <property type="match status" value="1"/>
</dbReference>
<dbReference type="KEGG" id="emi:Emin_0310"/>
<dbReference type="EMBL" id="CP001055">
    <property type="protein sequence ID" value="ACC97870.1"/>
    <property type="molecule type" value="Genomic_DNA"/>
</dbReference>
<keyword evidence="3" id="KW-0408">Iron</keyword>
<reference evidence="6 7" key="1">
    <citation type="journal article" date="2009" name="Appl. Environ. Microbiol.">
        <title>Genomic analysis of 'Elusimicrobium minutum,' the first cultivated representative of the phylum 'Elusimicrobia' (formerly termite group 1).</title>
        <authorList>
            <person name="Herlemann D.P.R."/>
            <person name="Geissinger O."/>
            <person name="Ikeda-Ohtsubo W."/>
            <person name="Kunin V."/>
            <person name="Sun H."/>
            <person name="Lapidus A."/>
            <person name="Hugenholtz P."/>
            <person name="Brune A."/>
        </authorList>
    </citation>
    <scope>NUCLEOTIDE SEQUENCE [LARGE SCALE GENOMIC DNA]</scope>
    <source>
        <strain evidence="6 7">Pei191</strain>
    </source>
</reference>
<evidence type="ECO:0000256" key="4">
    <source>
        <dbReference type="ARBA" id="ARBA00023014"/>
    </source>
</evidence>
<dbReference type="RefSeq" id="WP_012414485.1">
    <property type="nucleotide sequence ID" value="NC_010644.1"/>
</dbReference>
<dbReference type="InterPro" id="IPR050157">
    <property type="entry name" value="PSI_iron-sulfur_center"/>
</dbReference>
<dbReference type="SUPFAM" id="SSF52218">
    <property type="entry name" value="Flavoproteins"/>
    <property type="match status" value="1"/>
</dbReference>
<dbReference type="Pfam" id="PF13187">
    <property type="entry name" value="Fer4_9"/>
    <property type="match status" value="1"/>
</dbReference>
<dbReference type="Gene3D" id="3.40.50.360">
    <property type="match status" value="1"/>
</dbReference>
<dbReference type="GO" id="GO:0046872">
    <property type="term" value="F:metal ion binding"/>
    <property type="evidence" value="ECO:0007669"/>
    <property type="project" value="UniProtKB-KW"/>
</dbReference>
<evidence type="ECO:0000256" key="1">
    <source>
        <dbReference type="ARBA" id="ARBA00022485"/>
    </source>
</evidence>
<name>B2KBW6_ELUMP</name>
<dbReference type="PANTHER" id="PTHR24960">
    <property type="entry name" value="PHOTOSYSTEM I IRON-SULFUR CENTER-RELATED"/>
    <property type="match status" value="1"/>
</dbReference>
<feature type="domain" description="4Fe-4S ferredoxin-type" evidence="5">
    <location>
        <begin position="170"/>
        <end position="202"/>
    </location>
</feature>
<dbReference type="InterPro" id="IPR017900">
    <property type="entry name" value="4Fe4S_Fe_S_CS"/>
</dbReference>
<evidence type="ECO:0000256" key="2">
    <source>
        <dbReference type="ARBA" id="ARBA00022723"/>
    </source>
</evidence>
<dbReference type="SUPFAM" id="SSF54862">
    <property type="entry name" value="4Fe-4S ferredoxins"/>
    <property type="match status" value="1"/>
</dbReference>
<dbReference type="Proteomes" id="UP000001029">
    <property type="component" value="Chromosome"/>
</dbReference>
<dbReference type="OrthoDB" id="9813995at2"/>